<reference evidence="1" key="1">
    <citation type="submission" date="2014-11" db="EMBL/GenBank/DDBJ databases">
        <authorList>
            <person name="Amaro Gonzalez C."/>
        </authorList>
    </citation>
    <scope>NUCLEOTIDE SEQUENCE</scope>
</reference>
<organism evidence="1">
    <name type="scientific">Anguilla anguilla</name>
    <name type="common">European freshwater eel</name>
    <name type="synonym">Muraena anguilla</name>
    <dbReference type="NCBI Taxonomy" id="7936"/>
    <lineage>
        <taxon>Eukaryota</taxon>
        <taxon>Metazoa</taxon>
        <taxon>Chordata</taxon>
        <taxon>Craniata</taxon>
        <taxon>Vertebrata</taxon>
        <taxon>Euteleostomi</taxon>
        <taxon>Actinopterygii</taxon>
        <taxon>Neopterygii</taxon>
        <taxon>Teleostei</taxon>
        <taxon>Anguilliformes</taxon>
        <taxon>Anguillidae</taxon>
        <taxon>Anguilla</taxon>
    </lineage>
</organism>
<dbReference type="AlphaFoldDB" id="A0A0E9VC08"/>
<protein>
    <submittedName>
        <fullName evidence="1">Uncharacterized protein</fullName>
    </submittedName>
</protein>
<dbReference type="EMBL" id="GBXM01033582">
    <property type="protein sequence ID" value="JAH74995.1"/>
    <property type="molecule type" value="Transcribed_RNA"/>
</dbReference>
<proteinExistence type="predicted"/>
<sequence>MCRTCHLNDLEVQVGLLL</sequence>
<evidence type="ECO:0000313" key="1">
    <source>
        <dbReference type="EMBL" id="JAH74995.1"/>
    </source>
</evidence>
<reference evidence="1" key="2">
    <citation type="journal article" date="2015" name="Fish Shellfish Immunol.">
        <title>Early steps in the European eel (Anguilla anguilla)-Vibrio vulnificus interaction in the gills: Role of the RtxA13 toxin.</title>
        <authorList>
            <person name="Callol A."/>
            <person name="Pajuelo D."/>
            <person name="Ebbesson L."/>
            <person name="Teles M."/>
            <person name="MacKenzie S."/>
            <person name="Amaro C."/>
        </authorList>
    </citation>
    <scope>NUCLEOTIDE SEQUENCE</scope>
</reference>
<accession>A0A0E9VC08</accession>
<name>A0A0E9VC08_ANGAN</name>